<accession>A0AAV2SR15</accession>
<feature type="non-terminal residue" evidence="1">
    <location>
        <position position="1"/>
    </location>
</feature>
<evidence type="ECO:0000313" key="2">
    <source>
        <dbReference type="Proteomes" id="UP001497623"/>
    </source>
</evidence>
<proteinExistence type="predicted"/>
<feature type="non-terminal residue" evidence="1">
    <location>
        <position position="135"/>
    </location>
</feature>
<protein>
    <submittedName>
        <fullName evidence="1">Uncharacterized protein</fullName>
    </submittedName>
</protein>
<dbReference type="Proteomes" id="UP001497623">
    <property type="component" value="Unassembled WGS sequence"/>
</dbReference>
<dbReference type="EMBL" id="CAXKWB010094127">
    <property type="protein sequence ID" value="CAL4218616.1"/>
    <property type="molecule type" value="Genomic_DNA"/>
</dbReference>
<keyword evidence="2" id="KW-1185">Reference proteome</keyword>
<sequence>VESEGLRRHGSALSLASTTLSTTSGSSLKKSRGLREKLAEIDTYRDILVRQMDTLQSYFDACADSFKDIKEKEATCNGHDTPDHETAVEAAALEGSPPLSQKFGGSPHQRINRATLEKHGTCALDFRGEALTFKV</sequence>
<gene>
    <name evidence="1" type="ORF">MNOR_LOCUS38929</name>
</gene>
<comment type="caution">
    <text evidence="1">The sequence shown here is derived from an EMBL/GenBank/DDBJ whole genome shotgun (WGS) entry which is preliminary data.</text>
</comment>
<reference evidence="1 2" key="1">
    <citation type="submission" date="2024-05" db="EMBL/GenBank/DDBJ databases">
        <authorList>
            <person name="Wallberg A."/>
        </authorList>
    </citation>
    <scope>NUCLEOTIDE SEQUENCE [LARGE SCALE GENOMIC DNA]</scope>
</reference>
<name>A0AAV2SR15_MEGNR</name>
<organism evidence="1 2">
    <name type="scientific">Meganyctiphanes norvegica</name>
    <name type="common">Northern krill</name>
    <name type="synonym">Thysanopoda norvegica</name>
    <dbReference type="NCBI Taxonomy" id="48144"/>
    <lineage>
        <taxon>Eukaryota</taxon>
        <taxon>Metazoa</taxon>
        <taxon>Ecdysozoa</taxon>
        <taxon>Arthropoda</taxon>
        <taxon>Crustacea</taxon>
        <taxon>Multicrustacea</taxon>
        <taxon>Malacostraca</taxon>
        <taxon>Eumalacostraca</taxon>
        <taxon>Eucarida</taxon>
        <taxon>Euphausiacea</taxon>
        <taxon>Euphausiidae</taxon>
        <taxon>Meganyctiphanes</taxon>
    </lineage>
</organism>
<dbReference type="AlphaFoldDB" id="A0AAV2SR15"/>
<evidence type="ECO:0000313" key="1">
    <source>
        <dbReference type="EMBL" id="CAL4218616.1"/>
    </source>
</evidence>